<keyword evidence="2" id="KW-0479">Metal-binding</keyword>
<organism evidence="6 7">
    <name type="scientific">Legionella lytica</name>
    <dbReference type="NCBI Taxonomy" id="96232"/>
    <lineage>
        <taxon>Bacteria</taxon>
        <taxon>Pseudomonadati</taxon>
        <taxon>Pseudomonadota</taxon>
        <taxon>Gammaproteobacteria</taxon>
        <taxon>Legionellales</taxon>
        <taxon>Legionellaceae</taxon>
        <taxon>Legionella</taxon>
    </lineage>
</organism>
<dbReference type="RefSeq" id="WP_252581295.1">
    <property type="nucleotide sequence ID" value="NZ_CP071527.1"/>
</dbReference>
<keyword evidence="7" id="KW-1185">Reference proteome</keyword>
<evidence type="ECO:0000256" key="3">
    <source>
        <dbReference type="ARBA" id="ARBA00022801"/>
    </source>
</evidence>
<proteinExistence type="predicted"/>
<evidence type="ECO:0000259" key="5">
    <source>
        <dbReference type="Pfam" id="PF24827"/>
    </source>
</evidence>
<dbReference type="Gene3D" id="3.40.630.10">
    <property type="entry name" value="Zn peptidases"/>
    <property type="match status" value="1"/>
</dbReference>
<dbReference type="EMBL" id="CP071527">
    <property type="protein sequence ID" value="USQ14668.1"/>
    <property type="molecule type" value="Genomic_DNA"/>
</dbReference>
<dbReference type="PIRSF" id="PIRSF039012">
    <property type="entry name" value="ASP"/>
    <property type="match status" value="1"/>
</dbReference>
<keyword evidence="4" id="KW-0862">Zinc</keyword>
<evidence type="ECO:0000313" key="6">
    <source>
        <dbReference type="EMBL" id="USQ14668.1"/>
    </source>
</evidence>
<sequence length="342" mass="37876">MSKVNIVIGNEQIKPGQQKTVFLPLPKLYDWTPMSLPIHVINGVEEGPALCVTAAIHGDEINGVEIIRRLLHKKGLKRIKGSIIAIPIVNVYGFLYQERYLMDRRDLNRSFPGGPKGSLASILAGIISREILSQSQYVIDLHTGSNHRFNLPQIRANLDMPGLEALAQAFNVPVILHSTFRDGSMREYANEQGVAILVYEGGEALRFDELSIRTGLNGILSVMSALGMIKPGRFGLKKFTPTISRNSYWLRAPISGILRHIKKAGNRVSKGQIIAIIANPTSTEEYKLKSPISGIIIGESMLPLVHAGQALFHIASFEKLNVVEEQLENIQEVFNLNDEDIQ</sequence>
<evidence type="ECO:0000256" key="1">
    <source>
        <dbReference type="ARBA" id="ARBA00001947"/>
    </source>
</evidence>
<dbReference type="PANTHER" id="PTHR37326">
    <property type="entry name" value="BLL3975 PROTEIN"/>
    <property type="match status" value="1"/>
</dbReference>
<evidence type="ECO:0000256" key="2">
    <source>
        <dbReference type="ARBA" id="ARBA00022723"/>
    </source>
</evidence>
<dbReference type="Pfam" id="PF24827">
    <property type="entry name" value="AstE_AspA_cat"/>
    <property type="match status" value="1"/>
</dbReference>
<evidence type="ECO:0000256" key="4">
    <source>
        <dbReference type="ARBA" id="ARBA00022833"/>
    </source>
</evidence>
<dbReference type="Proteomes" id="UP001057474">
    <property type="component" value="Chromosome"/>
</dbReference>
<dbReference type="InterPro" id="IPR043795">
    <property type="entry name" value="N-alpha-Ac-DABA-like"/>
</dbReference>
<dbReference type="SUPFAM" id="SSF53187">
    <property type="entry name" value="Zn-dependent exopeptidases"/>
    <property type="match status" value="1"/>
</dbReference>
<protein>
    <submittedName>
        <fullName evidence="6">Succinylglutamate desuccinylase/aspartoacylase family protein</fullName>
    </submittedName>
</protein>
<dbReference type="InterPro" id="IPR053138">
    <property type="entry name" value="N-alpha-Ac-DABA_deacetylase"/>
</dbReference>
<dbReference type="InterPro" id="IPR055438">
    <property type="entry name" value="AstE_AspA_cat"/>
</dbReference>
<keyword evidence="3" id="KW-0378">Hydrolase</keyword>
<reference evidence="6" key="1">
    <citation type="submission" date="2021-03" db="EMBL/GenBank/DDBJ databases">
        <title>Legionella lytica PCM 2298.</title>
        <authorList>
            <person name="Koper P."/>
        </authorList>
    </citation>
    <scope>NUCLEOTIDE SEQUENCE</scope>
    <source>
        <strain evidence="6">PCM 2298</strain>
    </source>
</reference>
<evidence type="ECO:0000313" key="7">
    <source>
        <dbReference type="Proteomes" id="UP001057474"/>
    </source>
</evidence>
<dbReference type="PANTHER" id="PTHR37326:SF2">
    <property type="entry name" value="SUCCINYLGLUTAMATE DESUCCINYLASE_ASPARTOACYLASE FAMILY PROTEIN"/>
    <property type="match status" value="1"/>
</dbReference>
<gene>
    <name evidence="6" type="ORF">J2N86_05015</name>
</gene>
<accession>A0ABY4YAJ3</accession>
<name>A0ABY4YAJ3_9GAMM</name>
<feature type="domain" description="Succinylglutamate desuccinylase/Aspartoacylase catalytic" evidence="5">
    <location>
        <begin position="47"/>
        <end position="225"/>
    </location>
</feature>
<comment type="cofactor">
    <cofactor evidence="1">
        <name>Zn(2+)</name>
        <dbReference type="ChEBI" id="CHEBI:29105"/>
    </cofactor>
</comment>
<dbReference type="CDD" id="cd06251">
    <property type="entry name" value="M14_ASTE_ASPA-like"/>
    <property type="match status" value="1"/>
</dbReference>